<name>A0A0B5DY60_9RHOB</name>
<dbReference type="PROSITE" id="PS50983">
    <property type="entry name" value="FE_B12_PBP"/>
    <property type="match status" value="1"/>
</dbReference>
<accession>A0A0B5DY60</accession>
<gene>
    <name evidence="3" type="ORF">P73_3668</name>
</gene>
<feature type="domain" description="Fe/B12 periplasmic-binding" evidence="2">
    <location>
        <begin position="25"/>
        <end position="278"/>
    </location>
</feature>
<feature type="chain" id="PRO_5002100397" evidence="1">
    <location>
        <begin position="18"/>
        <end position="280"/>
    </location>
</feature>
<dbReference type="PANTHER" id="PTHR30535:SF4">
    <property type="entry name" value="HEMIN-BINDING PERIPLASMIC PROTEIN HMUT"/>
    <property type="match status" value="1"/>
</dbReference>
<dbReference type="Proteomes" id="UP000031521">
    <property type="component" value="Chromosome"/>
</dbReference>
<dbReference type="Gene3D" id="3.40.50.1980">
    <property type="entry name" value="Nitrogenase molybdenum iron protein domain"/>
    <property type="match status" value="2"/>
</dbReference>
<keyword evidence="1" id="KW-0732">Signal</keyword>
<sequence>MKTLACLACLAAAPVFAQSYPEADAIVSIGGPVTEIIYALGEGDRIIARDTTSLYPPEVEELPDVGYMRQLSAEGVLSVGPDLIVTRDTAGPPEVIDQLEAASIPVVGVPDGYTEDTVLAAIRTIGTALGVEAEAERLAGTVADDFAELGDLHRADPPRVMFILSNQGGRLNVAGDDTGANGILALAGAENVMAADYKGYKIMSDEAIIAAAPDVVVMMTGEEEHEARRGQILSLPAIAQTPAGQNGAFVTVDPAALSFGPRTADFARELNAALDAAVGG</sequence>
<dbReference type="STRING" id="1208324.P73_3668"/>
<dbReference type="KEGG" id="cid:P73_3668"/>
<dbReference type="InterPro" id="IPR002491">
    <property type="entry name" value="ABC_transptr_periplasmic_BD"/>
</dbReference>
<dbReference type="HOGENOM" id="CLU_038034_6_0_5"/>
<dbReference type="Pfam" id="PF01497">
    <property type="entry name" value="Peripla_BP_2"/>
    <property type="match status" value="1"/>
</dbReference>
<dbReference type="EMBL" id="CP004393">
    <property type="protein sequence ID" value="AJE48383.1"/>
    <property type="molecule type" value="Genomic_DNA"/>
</dbReference>
<dbReference type="OrthoDB" id="9797736at2"/>
<evidence type="ECO:0000256" key="1">
    <source>
        <dbReference type="SAM" id="SignalP"/>
    </source>
</evidence>
<dbReference type="RefSeq" id="WP_043870727.1">
    <property type="nucleotide sequence ID" value="NZ_CP004393.1"/>
</dbReference>
<organism evidence="3 4">
    <name type="scientific">Celeribacter indicus</name>
    <dbReference type="NCBI Taxonomy" id="1208324"/>
    <lineage>
        <taxon>Bacteria</taxon>
        <taxon>Pseudomonadati</taxon>
        <taxon>Pseudomonadota</taxon>
        <taxon>Alphaproteobacteria</taxon>
        <taxon>Rhodobacterales</taxon>
        <taxon>Roseobacteraceae</taxon>
        <taxon>Celeribacter</taxon>
    </lineage>
</organism>
<protein>
    <submittedName>
        <fullName evidence="3">Periplasmic binding protein</fullName>
    </submittedName>
</protein>
<dbReference type="PANTHER" id="PTHR30535">
    <property type="entry name" value="VITAMIN B12-BINDING PROTEIN"/>
    <property type="match status" value="1"/>
</dbReference>
<evidence type="ECO:0000313" key="4">
    <source>
        <dbReference type="Proteomes" id="UP000031521"/>
    </source>
</evidence>
<proteinExistence type="predicted"/>
<evidence type="ECO:0000313" key="3">
    <source>
        <dbReference type="EMBL" id="AJE48383.1"/>
    </source>
</evidence>
<keyword evidence="4" id="KW-1185">Reference proteome</keyword>
<feature type="signal peptide" evidence="1">
    <location>
        <begin position="1"/>
        <end position="17"/>
    </location>
</feature>
<reference evidence="3 4" key="1">
    <citation type="journal article" date="2014" name="Int. J. Syst. Evol. Microbiol.">
        <title>Celeribacter indicus sp. nov., a polycyclic aromatic hydrocarbon-degrading bacterium from deep-sea sediment and reclassification of Huaishuia halophila as Celeribacter halophilus comb. nov.</title>
        <authorList>
            <person name="Lai Q."/>
            <person name="Cao J."/>
            <person name="Yuan J."/>
            <person name="Li F."/>
            <person name="Shao Z."/>
        </authorList>
    </citation>
    <scope>NUCLEOTIDE SEQUENCE [LARGE SCALE GENOMIC DNA]</scope>
    <source>
        <strain evidence="3">P73</strain>
    </source>
</reference>
<evidence type="ECO:0000259" key="2">
    <source>
        <dbReference type="PROSITE" id="PS50983"/>
    </source>
</evidence>
<dbReference type="CDD" id="cd01149">
    <property type="entry name" value="HutB"/>
    <property type="match status" value="1"/>
</dbReference>
<dbReference type="InterPro" id="IPR050902">
    <property type="entry name" value="ABC_Transporter_SBP"/>
</dbReference>
<dbReference type="SUPFAM" id="SSF53807">
    <property type="entry name" value="Helical backbone' metal receptor"/>
    <property type="match status" value="1"/>
</dbReference>
<dbReference type="AlphaFoldDB" id="A0A0B5DY60"/>